<keyword evidence="6" id="KW-0326">Glycosidase</keyword>
<comment type="catalytic activity">
    <reaction evidence="1">
        <text>Hydrolysis of (1-&gt;3)-beta-D-glucosidic linkages in (1-&gt;3)-beta-D-glucans.</text>
        <dbReference type="EC" id="3.2.1.39"/>
    </reaction>
</comment>
<keyword evidence="10" id="KW-0732">Signal</keyword>
<evidence type="ECO:0000259" key="11">
    <source>
        <dbReference type="Pfam" id="PF17652"/>
    </source>
</evidence>
<evidence type="ECO:0000256" key="6">
    <source>
        <dbReference type="ARBA" id="ARBA00023295"/>
    </source>
</evidence>
<dbReference type="InterPro" id="IPR040720">
    <property type="entry name" value="GH81_C"/>
</dbReference>
<organism evidence="12 13">
    <name type="scientific">Actinoplanes sandaracinus</name>
    <dbReference type="NCBI Taxonomy" id="3045177"/>
    <lineage>
        <taxon>Bacteria</taxon>
        <taxon>Bacillati</taxon>
        <taxon>Actinomycetota</taxon>
        <taxon>Actinomycetes</taxon>
        <taxon>Micromonosporales</taxon>
        <taxon>Micromonosporaceae</taxon>
        <taxon>Actinoplanes</taxon>
    </lineage>
</organism>
<feature type="region of interest" description="Disordered" evidence="9">
    <location>
        <begin position="25"/>
        <end position="87"/>
    </location>
</feature>
<proteinExistence type="inferred from homology"/>
<dbReference type="RefSeq" id="WP_282765500.1">
    <property type="nucleotide sequence ID" value="NZ_JASCTH010000031.1"/>
</dbReference>
<dbReference type="PANTHER" id="PTHR31983">
    <property type="entry name" value="ENDO-1,3(4)-BETA-GLUCANASE 1"/>
    <property type="match status" value="1"/>
</dbReference>
<dbReference type="PROSITE" id="PS51257">
    <property type="entry name" value="PROKAR_LIPOPROTEIN"/>
    <property type="match status" value="1"/>
</dbReference>
<evidence type="ECO:0000256" key="1">
    <source>
        <dbReference type="ARBA" id="ARBA00000382"/>
    </source>
</evidence>
<dbReference type="Proteomes" id="UP001241758">
    <property type="component" value="Unassembled WGS sequence"/>
</dbReference>
<evidence type="ECO:0000256" key="8">
    <source>
        <dbReference type="ARBA" id="ARBA00023326"/>
    </source>
</evidence>
<feature type="chain" id="PRO_5046312683" description="glucan endo-1,3-beta-D-glucosidase" evidence="10">
    <location>
        <begin position="23"/>
        <end position="769"/>
    </location>
</feature>
<evidence type="ECO:0000313" key="12">
    <source>
        <dbReference type="EMBL" id="MDI6104190.1"/>
    </source>
</evidence>
<protein>
    <recommendedName>
        <fullName evidence="3">glucan endo-1,3-beta-D-glucosidase</fullName>
        <ecNumber evidence="3">3.2.1.39</ecNumber>
    </recommendedName>
</protein>
<keyword evidence="8" id="KW-0624">Polysaccharide degradation</keyword>
<evidence type="ECO:0000256" key="4">
    <source>
        <dbReference type="ARBA" id="ARBA00022801"/>
    </source>
</evidence>
<keyword evidence="13" id="KW-1185">Reference proteome</keyword>
<sequence>MRAGLRRIVTAACLLSTVVLTASCTEGPEPDVRDPERAAPAAGVLSEGDATTSVRRPATEGKAGLADTLPATASPKQRPARAGQSLAGQALPTNQWWTSVLTGAPDQPIWARPLAIKRTDAGLAVSSATATASAKAVVTPFAPALVAAGPMTVPEVVGYGAFHVVLRAGLRGGGTVELTVVQGSPLLYLDFRDAKPALTATGPLHRGDGGGPLARLTIAGQRWDVQAQDGAEWRQDGDRLTVDRPGRTAIVVARVPDQVDDAAWTDAIAAAAGDPVIRTTSHMAYDGAAGTVTQTLTAERRSGRPGVWALLPHQQKGLVRDDGVPQPLAGTYSDALGPLSVVRGPAVRVRVPMPGLITEVPAVTLSDPARAAVLDDLQRDLADEPPTADGGSYFGLKELGRLATLAEVAKGIGARPQQDAALQRLRAGLVDWLTYGGAGDTRYFVYDQTWGGLIAVPAEFGSNDYNDHHFQYGYLVRAAAVLAEADPAFLRDYGAAVSLVARDYSGTLSGSGADGFPAFRAFNAYLGHSAASGFAPFADGNNQESSGEAVAAWEAVARWGLVTGDADLTAYGVTHYALEAATARMYWLGEGLQRPAGYEHTVAGIVWDAKIDYATWFDPKPESIVGIQLLPLTFGSLYRGDAGPAAARSTQLGKEVGGMPRVWGDLFAADLAIADPAQARARLGPQLPREESTSRAMVRYWVEMLAAYGSPQPAVVADGPFGMAFGSAEHPRLLAVNPTAAQVTVTFRRQGAIAATVVVDPGQSVVRRL</sequence>
<evidence type="ECO:0000256" key="10">
    <source>
        <dbReference type="SAM" id="SignalP"/>
    </source>
</evidence>
<evidence type="ECO:0000256" key="9">
    <source>
        <dbReference type="SAM" id="MobiDB-lite"/>
    </source>
</evidence>
<gene>
    <name evidence="12" type="ORF">QLQ12_36930</name>
</gene>
<evidence type="ECO:0000256" key="7">
    <source>
        <dbReference type="ARBA" id="ARBA00023316"/>
    </source>
</evidence>
<dbReference type="InterPro" id="IPR005200">
    <property type="entry name" value="Endo-beta-glucanase"/>
</dbReference>
<dbReference type="Pfam" id="PF17652">
    <property type="entry name" value="Glyco_hydro81C"/>
    <property type="match status" value="1"/>
</dbReference>
<keyword evidence="5" id="KW-0119">Carbohydrate metabolism</keyword>
<dbReference type="EC" id="3.2.1.39" evidence="3"/>
<dbReference type="GO" id="GO:0016787">
    <property type="term" value="F:hydrolase activity"/>
    <property type="evidence" value="ECO:0007669"/>
    <property type="project" value="UniProtKB-KW"/>
</dbReference>
<dbReference type="PROSITE" id="PS52008">
    <property type="entry name" value="GH81"/>
    <property type="match status" value="1"/>
</dbReference>
<reference evidence="12 13" key="1">
    <citation type="submission" date="2023-05" db="EMBL/GenBank/DDBJ databases">
        <title>Actinoplanes sp. NEAU-A12 genome sequencing.</title>
        <authorList>
            <person name="Wang Z.-S."/>
        </authorList>
    </citation>
    <scope>NUCLEOTIDE SEQUENCE [LARGE SCALE GENOMIC DNA]</scope>
    <source>
        <strain evidence="12 13">NEAU-A12</strain>
    </source>
</reference>
<evidence type="ECO:0000256" key="2">
    <source>
        <dbReference type="ARBA" id="ARBA00010730"/>
    </source>
</evidence>
<evidence type="ECO:0000256" key="5">
    <source>
        <dbReference type="ARBA" id="ARBA00023277"/>
    </source>
</evidence>
<comment type="similarity">
    <text evidence="2">Belongs to the glycosyl hydrolase 81 family.</text>
</comment>
<keyword evidence="7" id="KW-0961">Cell wall biogenesis/degradation</keyword>
<accession>A0ABT6WWU3</accession>
<feature type="domain" description="Glycosyl hydrolase family 81 C-terminal" evidence="11">
    <location>
        <begin position="371"/>
        <end position="684"/>
    </location>
</feature>
<dbReference type="PANTHER" id="PTHR31983:SF0">
    <property type="entry name" value="GLUCAN ENDO-1,3-BETA-D-GLUCOSIDASE 2"/>
    <property type="match status" value="1"/>
</dbReference>
<evidence type="ECO:0000256" key="3">
    <source>
        <dbReference type="ARBA" id="ARBA00012780"/>
    </source>
</evidence>
<name>A0ABT6WWU3_9ACTN</name>
<dbReference type="EMBL" id="JASCTH010000031">
    <property type="protein sequence ID" value="MDI6104190.1"/>
    <property type="molecule type" value="Genomic_DNA"/>
</dbReference>
<dbReference type="Gene3D" id="2.70.98.30">
    <property type="entry name" value="Golgi alpha-mannosidase II, domain 4"/>
    <property type="match status" value="1"/>
</dbReference>
<keyword evidence="4 12" id="KW-0378">Hydrolase</keyword>
<comment type="caution">
    <text evidence="12">The sequence shown here is derived from an EMBL/GenBank/DDBJ whole genome shotgun (WGS) entry which is preliminary data.</text>
</comment>
<evidence type="ECO:0000313" key="13">
    <source>
        <dbReference type="Proteomes" id="UP001241758"/>
    </source>
</evidence>
<feature type="signal peptide" evidence="10">
    <location>
        <begin position="1"/>
        <end position="22"/>
    </location>
</feature>